<organism evidence="1 2">
    <name type="scientific">Nephila pilipes</name>
    <name type="common">Giant wood spider</name>
    <name type="synonym">Nephila maculata</name>
    <dbReference type="NCBI Taxonomy" id="299642"/>
    <lineage>
        <taxon>Eukaryota</taxon>
        <taxon>Metazoa</taxon>
        <taxon>Ecdysozoa</taxon>
        <taxon>Arthropoda</taxon>
        <taxon>Chelicerata</taxon>
        <taxon>Arachnida</taxon>
        <taxon>Araneae</taxon>
        <taxon>Araneomorphae</taxon>
        <taxon>Entelegynae</taxon>
        <taxon>Araneoidea</taxon>
        <taxon>Nephilidae</taxon>
        <taxon>Nephila</taxon>
    </lineage>
</organism>
<dbReference type="InterPro" id="IPR036397">
    <property type="entry name" value="RNaseH_sf"/>
</dbReference>
<reference evidence="1" key="1">
    <citation type="submission" date="2020-08" db="EMBL/GenBank/DDBJ databases">
        <title>Multicomponent nature underlies the extraordinary mechanical properties of spider dragline silk.</title>
        <authorList>
            <person name="Kono N."/>
            <person name="Nakamura H."/>
            <person name="Mori M."/>
            <person name="Yoshida Y."/>
            <person name="Ohtoshi R."/>
            <person name="Malay A.D."/>
            <person name="Moran D.A.P."/>
            <person name="Tomita M."/>
            <person name="Numata K."/>
            <person name="Arakawa K."/>
        </authorList>
    </citation>
    <scope>NUCLEOTIDE SEQUENCE</scope>
</reference>
<dbReference type="Gene3D" id="3.30.420.10">
    <property type="entry name" value="Ribonuclease H-like superfamily/Ribonuclease H"/>
    <property type="match status" value="1"/>
</dbReference>
<name>A0A8X6I459_NEPPI</name>
<keyword evidence="2" id="KW-1185">Reference proteome</keyword>
<protein>
    <submittedName>
        <fullName evidence="1">Uncharacterized protein</fullName>
    </submittedName>
</protein>
<dbReference type="AlphaFoldDB" id="A0A8X6I459"/>
<evidence type="ECO:0000313" key="2">
    <source>
        <dbReference type="Proteomes" id="UP000887013"/>
    </source>
</evidence>
<evidence type="ECO:0000313" key="1">
    <source>
        <dbReference type="EMBL" id="GFS30437.1"/>
    </source>
</evidence>
<dbReference type="Proteomes" id="UP000887013">
    <property type="component" value="Unassembled WGS sequence"/>
</dbReference>
<proteinExistence type="predicted"/>
<sequence length="129" mass="15295">MTYFITQVADRVCIANQQFRFENDDFAGHLIFTDEAAFPFSRKVNKQNVRFGRTENPEFIKQYMKDYPKVHVFSSVSRKKMFGPLFFHEQTVISHFFDYFNSLVDAKVEDDFNNLIHPLDIAPTHWLTC</sequence>
<dbReference type="GO" id="GO:0003676">
    <property type="term" value="F:nucleic acid binding"/>
    <property type="evidence" value="ECO:0007669"/>
    <property type="project" value="InterPro"/>
</dbReference>
<gene>
    <name evidence="1" type="ORF">NPIL_147721</name>
</gene>
<accession>A0A8X6I459</accession>
<dbReference type="EMBL" id="BMAW01087579">
    <property type="protein sequence ID" value="GFS30437.1"/>
    <property type="molecule type" value="Genomic_DNA"/>
</dbReference>
<comment type="caution">
    <text evidence="1">The sequence shown here is derived from an EMBL/GenBank/DDBJ whole genome shotgun (WGS) entry which is preliminary data.</text>
</comment>
<dbReference type="OrthoDB" id="6426896at2759"/>